<organism evidence="1 2">
    <name type="scientific">Hypoxylon rubiginosum</name>
    <dbReference type="NCBI Taxonomy" id="110542"/>
    <lineage>
        <taxon>Eukaryota</taxon>
        <taxon>Fungi</taxon>
        <taxon>Dikarya</taxon>
        <taxon>Ascomycota</taxon>
        <taxon>Pezizomycotina</taxon>
        <taxon>Sordariomycetes</taxon>
        <taxon>Xylariomycetidae</taxon>
        <taxon>Xylariales</taxon>
        <taxon>Hypoxylaceae</taxon>
        <taxon>Hypoxylon</taxon>
    </lineage>
</organism>
<dbReference type="EMBL" id="MU393589">
    <property type="protein sequence ID" value="KAI4860360.1"/>
    <property type="molecule type" value="Genomic_DNA"/>
</dbReference>
<name>A0ACB9YNI7_9PEZI</name>
<keyword evidence="2" id="KW-1185">Reference proteome</keyword>
<protein>
    <submittedName>
        <fullName evidence="1">MFS general substrate transporter</fullName>
    </submittedName>
</protein>
<sequence length="436" mass="45616">MVSPPKPLRTTTAQAIADVSVYDGSRTEASSAFAVMSHCDDRKKCDVFLTGDAVVVPESPDQSLGASPAADARVPDGGYGWVVVAGCATLTFWFGGTTYSWGVMQASLVNQGLASASTLAFVGSTAVAAIAAFALINARIVRLLGARITALLGVFLMGIGETTASFTTNSIGGLFATESILMGIGVSLCFMVTSVTPAQYFKNRRGLANGIVYAGGGLGGTGIAFATDAINQSLGTEWTFRILGIAMLGTGLPMAFLIKDRNGPPPVRAWVEWSLFKDYRFTTLFLCGLIATFPLFVPFASFFGRLGGGALADVLGALNTPISSLVLNVLSMLLIWPFSTSIGPLVVFVILNGAANGTFFATMPTIVAMGMVVTAWTGGYLLGSPVADYILSATGDEHDVHSYLPSIFYASGLSALALALSLMTRLKISRHIVYQV</sequence>
<accession>A0ACB9YNI7</accession>
<gene>
    <name evidence="1" type="ORF">F4820DRAFT_461763</name>
</gene>
<proteinExistence type="predicted"/>
<evidence type="ECO:0000313" key="2">
    <source>
        <dbReference type="Proteomes" id="UP001497700"/>
    </source>
</evidence>
<comment type="caution">
    <text evidence="1">The sequence shown here is derived from an EMBL/GenBank/DDBJ whole genome shotgun (WGS) entry which is preliminary data.</text>
</comment>
<dbReference type="Proteomes" id="UP001497700">
    <property type="component" value="Unassembled WGS sequence"/>
</dbReference>
<evidence type="ECO:0000313" key="1">
    <source>
        <dbReference type="EMBL" id="KAI4860360.1"/>
    </source>
</evidence>
<reference evidence="1 2" key="1">
    <citation type="journal article" date="2022" name="New Phytol.">
        <title>Ecological generalism drives hyperdiversity of secondary metabolite gene clusters in xylarialean endophytes.</title>
        <authorList>
            <person name="Franco M.E.E."/>
            <person name="Wisecaver J.H."/>
            <person name="Arnold A.E."/>
            <person name="Ju Y.M."/>
            <person name="Slot J.C."/>
            <person name="Ahrendt S."/>
            <person name="Moore L.P."/>
            <person name="Eastman K.E."/>
            <person name="Scott K."/>
            <person name="Konkel Z."/>
            <person name="Mondo S.J."/>
            <person name="Kuo A."/>
            <person name="Hayes R.D."/>
            <person name="Haridas S."/>
            <person name="Andreopoulos B."/>
            <person name="Riley R."/>
            <person name="LaButti K."/>
            <person name="Pangilinan J."/>
            <person name="Lipzen A."/>
            <person name="Amirebrahimi M."/>
            <person name="Yan J."/>
            <person name="Adam C."/>
            <person name="Keymanesh K."/>
            <person name="Ng V."/>
            <person name="Louie K."/>
            <person name="Northen T."/>
            <person name="Drula E."/>
            <person name="Henrissat B."/>
            <person name="Hsieh H.M."/>
            <person name="Youens-Clark K."/>
            <person name="Lutzoni F."/>
            <person name="Miadlikowska J."/>
            <person name="Eastwood D.C."/>
            <person name="Hamelin R.C."/>
            <person name="Grigoriev I.V."/>
            <person name="U'Ren J.M."/>
        </authorList>
    </citation>
    <scope>NUCLEOTIDE SEQUENCE [LARGE SCALE GENOMIC DNA]</scope>
    <source>
        <strain evidence="1 2">CBS 119005</strain>
    </source>
</reference>